<keyword evidence="3" id="KW-1185">Reference proteome</keyword>
<evidence type="ECO:0000313" key="2">
    <source>
        <dbReference type="EMBL" id="KAK6332145.1"/>
    </source>
</evidence>
<reference evidence="2 3" key="1">
    <citation type="submission" date="2019-10" db="EMBL/GenBank/DDBJ databases">
        <authorList>
            <person name="Palmer J.M."/>
        </authorList>
    </citation>
    <scope>NUCLEOTIDE SEQUENCE [LARGE SCALE GENOMIC DNA]</scope>
    <source>
        <strain evidence="2 3">TWF718</strain>
    </source>
</reference>
<proteinExistence type="predicted"/>
<feature type="signal peptide" evidence="1">
    <location>
        <begin position="1"/>
        <end position="23"/>
    </location>
</feature>
<sequence length="89" mass="9855">MSNRSTIVSALAWVFTVGPETIAYVGDIRIGKGRVSSFSLQGMVGSWAFGAEQARWQFHAPHLPLSIGFNKLRPPIRRETVASFHLVDE</sequence>
<dbReference type="AlphaFoldDB" id="A0AAN8RCR3"/>
<feature type="chain" id="PRO_5042902400" evidence="1">
    <location>
        <begin position="24"/>
        <end position="89"/>
    </location>
</feature>
<keyword evidence="1" id="KW-0732">Signal</keyword>
<comment type="caution">
    <text evidence="2">The sequence shown here is derived from an EMBL/GenBank/DDBJ whole genome shotgun (WGS) entry which is preliminary data.</text>
</comment>
<dbReference type="EMBL" id="JAVHNR010000010">
    <property type="protein sequence ID" value="KAK6332145.1"/>
    <property type="molecule type" value="Genomic_DNA"/>
</dbReference>
<evidence type="ECO:0000256" key="1">
    <source>
        <dbReference type="SAM" id="SignalP"/>
    </source>
</evidence>
<name>A0AAN8RCR3_9PEZI</name>
<protein>
    <submittedName>
        <fullName evidence="2">Uncharacterized protein</fullName>
    </submittedName>
</protein>
<evidence type="ECO:0000313" key="3">
    <source>
        <dbReference type="Proteomes" id="UP001313282"/>
    </source>
</evidence>
<dbReference type="Proteomes" id="UP001313282">
    <property type="component" value="Unassembled WGS sequence"/>
</dbReference>
<accession>A0AAN8RCR3</accession>
<gene>
    <name evidence="2" type="ORF">TWF718_002679</name>
</gene>
<organism evidence="2 3">
    <name type="scientific">Orbilia javanica</name>
    <dbReference type="NCBI Taxonomy" id="47235"/>
    <lineage>
        <taxon>Eukaryota</taxon>
        <taxon>Fungi</taxon>
        <taxon>Dikarya</taxon>
        <taxon>Ascomycota</taxon>
        <taxon>Pezizomycotina</taxon>
        <taxon>Orbiliomycetes</taxon>
        <taxon>Orbiliales</taxon>
        <taxon>Orbiliaceae</taxon>
        <taxon>Orbilia</taxon>
    </lineage>
</organism>